<proteinExistence type="predicted"/>
<comment type="caution">
    <text evidence="2">The sequence shown here is derived from an EMBL/GenBank/DDBJ whole genome shotgun (WGS) entry which is preliminary data.</text>
</comment>
<feature type="non-terminal residue" evidence="2">
    <location>
        <position position="1"/>
    </location>
</feature>
<organism evidence="2 3">
    <name type="scientific">Meganyctiphanes norvegica</name>
    <name type="common">Northern krill</name>
    <name type="synonym">Thysanopoda norvegica</name>
    <dbReference type="NCBI Taxonomy" id="48144"/>
    <lineage>
        <taxon>Eukaryota</taxon>
        <taxon>Metazoa</taxon>
        <taxon>Ecdysozoa</taxon>
        <taxon>Arthropoda</taxon>
        <taxon>Crustacea</taxon>
        <taxon>Multicrustacea</taxon>
        <taxon>Malacostraca</taxon>
        <taxon>Eumalacostraca</taxon>
        <taxon>Eucarida</taxon>
        <taxon>Euphausiacea</taxon>
        <taxon>Euphausiidae</taxon>
        <taxon>Meganyctiphanes</taxon>
    </lineage>
</organism>
<feature type="compositionally biased region" description="Acidic residues" evidence="1">
    <location>
        <begin position="496"/>
        <end position="507"/>
    </location>
</feature>
<feature type="region of interest" description="Disordered" evidence="1">
    <location>
        <begin position="198"/>
        <end position="232"/>
    </location>
</feature>
<evidence type="ECO:0008006" key="4">
    <source>
        <dbReference type="Google" id="ProtNLM"/>
    </source>
</evidence>
<feature type="compositionally biased region" description="Basic and acidic residues" evidence="1">
    <location>
        <begin position="63"/>
        <end position="77"/>
    </location>
</feature>
<evidence type="ECO:0000313" key="2">
    <source>
        <dbReference type="EMBL" id="CAL4078431.1"/>
    </source>
</evidence>
<dbReference type="EMBL" id="CAXKWB010005439">
    <property type="protein sequence ID" value="CAL4078431.1"/>
    <property type="molecule type" value="Genomic_DNA"/>
</dbReference>
<protein>
    <recommendedName>
        <fullName evidence="4">Glutathione gamma-glutamylcysteinyltransferase</fullName>
    </recommendedName>
</protein>
<evidence type="ECO:0000313" key="3">
    <source>
        <dbReference type="Proteomes" id="UP001497623"/>
    </source>
</evidence>
<feature type="compositionally biased region" description="Basic and acidic residues" evidence="1">
    <location>
        <begin position="536"/>
        <end position="547"/>
    </location>
</feature>
<keyword evidence="3" id="KW-1185">Reference proteome</keyword>
<feature type="region of interest" description="Disordered" evidence="1">
    <location>
        <begin position="41"/>
        <end position="77"/>
    </location>
</feature>
<feature type="region of interest" description="Disordered" evidence="1">
    <location>
        <begin position="496"/>
        <end position="564"/>
    </location>
</feature>
<reference evidence="2 3" key="1">
    <citation type="submission" date="2024-05" db="EMBL/GenBank/DDBJ databases">
        <authorList>
            <person name="Wallberg A."/>
        </authorList>
    </citation>
    <scope>NUCLEOTIDE SEQUENCE [LARGE SCALE GENOMIC DNA]</scope>
</reference>
<feature type="compositionally biased region" description="Low complexity" evidence="1">
    <location>
        <begin position="41"/>
        <end position="59"/>
    </location>
</feature>
<name>A0AAV2QE71_MEGNR</name>
<feature type="non-terminal residue" evidence="2">
    <location>
        <position position="995"/>
    </location>
</feature>
<evidence type="ECO:0000256" key="1">
    <source>
        <dbReference type="SAM" id="MobiDB-lite"/>
    </source>
</evidence>
<sequence>FPMEGSGESCGSEGVNRVVDGRTMSQGQSVEFPGVVGCNNSSISSNSSSSASNNKPYSNGPTHTDKVNKTNIDGGDKLLAGDRWSQEENSSVVHDVIGGNSSAVSISLTNGYHRPSSADITLSHSTKSLELKNDKHSLLNNNLIEDKCNLRSADEKPYCLYHKFPTKVNNNIYPEKASVKDGMEEYFRMNASVSLMNGGASPCSTADKRNELSPSNEGQHPSDQLNLLNGEDDDEDEGCIYTLKGEMFEDNLSHLIDMCLSCGLPNIERNSEARGQLMQRLLNGSNRPNPIQQNNLFSPEMDFLEMDFDPGPSGDGELDSDSDDNCIHVCDSRLVNREENAFYVNNGALNPKNVLDKKPNIQYPEMRNMMCRRCESSLSDGDEKIDNVALNMSVRENNSIYNLENDPGIDLDDRPELEKPSILNVPRDSGLKSSKDLNVHLNFVSCTSNSINHHINKEGVLRLHNDDYDVGTDNDSVENNLGDNDLLDIIDMDYGEEADDEDGDDSNSECHHSSARGSFSHTIGDAVGVNSGSSRDNMEPTDNRWKDGTASNSSNTKWQDSRGAESSLILNHKDDACKTTTTANNNLGSVSAPEVSPAKEYSPLEKFGRSVSFHNQLSSPKYENVCFPIKPKTDEGSNVSVSCPAPAECKKHQADSANLEACSGRLHRRENLFNILSEPIVSNGDECEWYIDKNCTSASHIPDIAVVTRLSNSDSPSRVPLAAATSSHSLFSGGVPPMIPSLLSNGTSCPLFVKSLRPKNSNPTQDPNTASEGCVGGDDSCPRVKKIMIWTELQATARQVTQIGTSACGATAIINVLLALDFPYTVEEVQSSVKTRLRAETAQVVEYLLSRSVAGATHQDLIDGVTHVTRGEVKAKFFHMFPKRAFQLSRWLAEWISKGGVPVATLNLQVGVAPGQTTPDAWHHQMIFGVGPQGIYLTNPLECVSDCLLADQLSTDSVLLVRRVDIVQRWGRGDKLVNLIKHDDTRWRDMNVLGK</sequence>
<accession>A0AAV2QE71</accession>
<dbReference type="AlphaFoldDB" id="A0AAV2QE71"/>
<dbReference type="Proteomes" id="UP001497623">
    <property type="component" value="Unassembled WGS sequence"/>
</dbReference>
<feature type="compositionally biased region" description="Polar residues" evidence="1">
    <location>
        <begin position="212"/>
        <end position="224"/>
    </location>
</feature>
<gene>
    <name evidence="2" type="ORF">MNOR_LOCUS10646</name>
</gene>
<feature type="compositionally biased region" description="Polar residues" evidence="1">
    <location>
        <begin position="549"/>
        <end position="558"/>
    </location>
</feature>